<protein>
    <submittedName>
        <fullName evidence="2">PHP domain-containing protein</fullName>
    </submittedName>
</protein>
<proteinExistence type="predicted"/>
<accession>A0ABV7NYK0</accession>
<dbReference type="InterPro" id="IPR016195">
    <property type="entry name" value="Pol/histidinol_Pase-like"/>
</dbReference>
<organism evidence="2 3">
    <name type="scientific">Amycolatopsis speibonae</name>
    <dbReference type="NCBI Taxonomy" id="1450224"/>
    <lineage>
        <taxon>Bacteria</taxon>
        <taxon>Bacillati</taxon>
        <taxon>Actinomycetota</taxon>
        <taxon>Actinomycetes</taxon>
        <taxon>Pseudonocardiales</taxon>
        <taxon>Pseudonocardiaceae</taxon>
        <taxon>Amycolatopsis</taxon>
    </lineage>
</organism>
<dbReference type="Gene3D" id="1.10.150.650">
    <property type="match status" value="1"/>
</dbReference>
<gene>
    <name evidence="2" type="ORF">ACFOSH_20980</name>
</gene>
<dbReference type="Pfam" id="PF02811">
    <property type="entry name" value="PHP"/>
    <property type="match status" value="1"/>
</dbReference>
<dbReference type="PANTHER" id="PTHR42924:SF3">
    <property type="entry name" value="POLYMERASE_HISTIDINOL PHOSPHATASE N-TERMINAL DOMAIN-CONTAINING PROTEIN"/>
    <property type="match status" value="1"/>
</dbReference>
<dbReference type="PANTHER" id="PTHR42924">
    <property type="entry name" value="EXONUCLEASE"/>
    <property type="match status" value="1"/>
</dbReference>
<dbReference type="EMBL" id="JBHRWK010000028">
    <property type="protein sequence ID" value="MFC3451913.1"/>
    <property type="molecule type" value="Genomic_DNA"/>
</dbReference>
<evidence type="ECO:0000259" key="1">
    <source>
        <dbReference type="SMART" id="SM00481"/>
    </source>
</evidence>
<name>A0ABV7NYK0_9PSEU</name>
<evidence type="ECO:0000313" key="3">
    <source>
        <dbReference type="Proteomes" id="UP001595645"/>
    </source>
</evidence>
<dbReference type="InterPro" id="IPR003141">
    <property type="entry name" value="Pol/His_phosphatase_N"/>
</dbReference>
<dbReference type="Proteomes" id="UP001595645">
    <property type="component" value="Unassembled WGS sequence"/>
</dbReference>
<dbReference type="CDD" id="cd07438">
    <property type="entry name" value="PHP_HisPPase_AMP"/>
    <property type="match status" value="1"/>
</dbReference>
<dbReference type="InterPro" id="IPR004013">
    <property type="entry name" value="PHP_dom"/>
</dbReference>
<evidence type="ECO:0000313" key="2">
    <source>
        <dbReference type="EMBL" id="MFC3451913.1"/>
    </source>
</evidence>
<sequence length="287" mass="30033">MRIDLHAHSTASDGTDSPAGLIAAAAKAGLDVVAITDHDTTAGWAPAAEALPPGLSLVPGAELSTISVDPVTGRHVSVHLLAYLFDPASTAVVAEQTRLRSERRWRLRVMAERMAADGLPVDPDEIMSLLPEDGSAGRPHLAQALVRAGVVSSVNEAFGSYLGNGSGYFVARQDTLVEDAIDMIAEAGGVTVIAHPFAYTRGATITVDVLAGLAGHGLTGVEVDHPNHDEETRVRLHGLAGELGLVRTGSSDYHGTNKTIDLGDETTDPLALEELVARSTGYRVVTR</sequence>
<feature type="domain" description="Polymerase/histidinol phosphatase N-terminal" evidence="1">
    <location>
        <begin position="3"/>
        <end position="67"/>
    </location>
</feature>
<dbReference type="RefSeq" id="WP_378240714.1">
    <property type="nucleotide sequence ID" value="NZ_JBHRWK010000028.1"/>
</dbReference>
<dbReference type="Gene3D" id="3.20.20.140">
    <property type="entry name" value="Metal-dependent hydrolases"/>
    <property type="match status" value="1"/>
</dbReference>
<comment type="caution">
    <text evidence="2">The sequence shown here is derived from an EMBL/GenBank/DDBJ whole genome shotgun (WGS) entry which is preliminary data.</text>
</comment>
<reference evidence="3" key="1">
    <citation type="journal article" date="2019" name="Int. J. Syst. Evol. Microbiol.">
        <title>The Global Catalogue of Microorganisms (GCM) 10K type strain sequencing project: providing services to taxonomists for standard genome sequencing and annotation.</title>
        <authorList>
            <consortium name="The Broad Institute Genomics Platform"/>
            <consortium name="The Broad Institute Genome Sequencing Center for Infectious Disease"/>
            <person name="Wu L."/>
            <person name="Ma J."/>
        </authorList>
    </citation>
    <scope>NUCLEOTIDE SEQUENCE [LARGE SCALE GENOMIC DNA]</scope>
    <source>
        <strain evidence="3">CGMCC 4.7676</strain>
    </source>
</reference>
<keyword evidence="3" id="KW-1185">Reference proteome</keyword>
<dbReference type="InterPro" id="IPR052018">
    <property type="entry name" value="PHP_domain"/>
</dbReference>
<dbReference type="SUPFAM" id="SSF89550">
    <property type="entry name" value="PHP domain-like"/>
    <property type="match status" value="1"/>
</dbReference>
<dbReference type="SMART" id="SM00481">
    <property type="entry name" value="POLIIIAc"/>
    <property type="match status" value="1"/>
</dbReference>